<evidence type="ECO:0000313" key="1">
    <source>
        <dbReference type="EMBL" id="AIA31768.1"/>
    </source>
</evidence>
<dbReference type="HOGENOM" id="CLU_1702094_0_0_0"/>
<evidence type="ECO:0000313" key="2">
    <source>
        <dbReference type="Proteomes" id="UP000027059"/>
    </source>
</evidence>
<keyword evidence="2" id="KW-1185">Reference proteome</keyword>
<reference evidence="1 2" key="2">
    <citation type="journal article" date="2015" name="Biomed. Res. Int.">
        <title>Effects of Arsenite Resistance on the Growth and Functional Gene Expression of Leptospirillum ferriphilum and Acidithiobacillus thiooxidans in Pure Culture and Coculture.</title>
        <authorList>
            <person name="Jiang H."/>
            <person name="Liang Y."/>
            <person name="Yin H."/>
            <person name="Xiao Y."/>
            <person name="Guo X."/>
            <person name="Xu Y."/>
            <person name="Hu Q."/>
            <person name="Liu H."/>
            <person name="Liu X."/>
        </authorList>
    </citation>
    <scope>NUCLEOTIDE SEQUENCE [LARGE SCALE GENOMIC DNA]</scope>
    <source>
        <strain evidence="1 2">YSK</strain>
    </source>
</reference>
<protein>
    <submittedName>
        <fullName evidence="1">Uncharacterized protein</fullName>
    </submittedName>
</protein>
<sequence>MGSVNIWSLQKIIEGGTKMGLFSFIGKKESAESSAPAQKFPSNSRERILKDAYRVGRFTPSNTQCSPNFIENWINNNVDCFEPVLERFFAEHTLEEVTKQDVILEVYRGFSDLILSEPEIEESAFRLKNPEAIKVAYEVFRRLAGKHGMILPDR</sequence>
<dbReference type="AlphaFoldDB" id="A0A059XY29"/>
<gene>
    <name evidence="1" type="ORF">Y981_07385</name>
</gene>
<organism evidence="1 2">
    <name type="scientific">Leptospirillum ferriphilum YSK</name>
    <dbReference type="NCBI Taxonomy" id="1441628"/>
    <lineage>
        <taxon>Bacteria</taxon>
        <taxon>Pseudomonadati</taxon>
        <taxon>Nitrospirota</taxon>
        <taxon>Nitrospiria</taxon>
        <taxon>Nitrospirales</taxon>
        <taxon>Nitrospiraceae</taxon>
        <taxon>Leptospirillum</taxon>
    </lineage>
</organism>
<dbReference type="EMBL" id="CP007243">
    <property type="protein sequence ID" value="AIA31768.1"/>
    <property type="molecule type" value="Genomic_DNA"/>
</dbReference>
<reference evidence="2" key="1">
    <citation type="submission" date="2014-02" db="EMBL/GenBank/DDBJ databases">
        <title>Complete genome sequence and comparative genomic analysis of the nitrogen-fixing bacterium Leptospirillum ferriphilum YSK.</title>
        <authorList>
            <person name="Guo X."/>
            <person name="Yin H."/>
            <person name="Liang Y."/>
            <person name="Hu Q."/>
            <person name="Ma L."/>
            <person name="Xiao Y."/>
            <person name="Zhang X."/>
            <person name="Qiu G."/>
            <person name="Liu X."/>
        </authorList>
    </citation>
    <scope>NUCLEOTIDE SEQUENCE [LARGE SCALE GENOMIC DNA]</scope>
    <source>
        <strain evidence="2">YSK</strain>
    </source>
</reference>
<dbReference type="Proteomes" id="UP000027059">
    <property type="component" value="Chromosome"/>
</dbReference>
<dbReference type="KEGG" id="lfp:Y981_07385"/>
<proteinExistence type="predicted"/>
<accession>A0A059XY29</accession>
<name>A0A059XY29_9BACT</name>